<evidence type="ECO:0000313" key="6">
    <source>
        <dbReference type="Proteomes" id="UP000248090"/>
    </source>
</evidence>
<dbReference type="InterPro" id="IPR047115">
    <property type="entry name" value="ARSB"/>
</dbReference>
<evidence type="ECO:0000256" key="3">
    <source>
        <dbReference type="ARBA" id="ARBA00023180"/>
    </source>
</evidence>
<reference evidence="5 6" key="1">
    <citation type="submission" date="2015-03" db="EMBL/GenBank/DDBJ databases">
        <authorList>
            <person name="Krishnan R."/>
            <person name="Midha S."/>
            <person name="Patil P.B."/>
            <person name="Rameshkumar N."/>
        </authorList>
    </citation>
    <scope>NUCLEOTIDE SEQUENCE [LARGE SCALE GENOMIC DNA]</scope>
    <source>
        <strain evidence="5 6">L1E11</strain>
    </source>
</reference>
<dbReference type="PANTHER" id="PTHR10342:SF274">
    <property type="entry name" value="ARYLSULFATASE B"/>
    <property type="match status" value="1"/>
</dbReference>
<proteinExistence type="predicted"/>
<gene>
    <name evidence="5" type="ORF">WH50_02375</name>
</gene>
<keyword evidence="1" id="KW-0479">Metal-binding</keyword>
<dbReference type="Proteomes" id="UP000248090">
    <property type="component" value="Unassembled WGS sequence"/>
</dbReference>
<dbReference type="EMBL" id="LAPT01000007">
    <property type="protein sequence ID" value="PXF32815.1"/>
    <property type="molecule type" value="Genomic_DNA"/>
</dbReference>
<dbReference type="PANTHER" id="PTHR10342">
    <property type="entry name" value="ARYLSULFATASE"/>
    <property type="match status" value="1"/>
</dbReference>
<comment type="caution">
    <text evidence="5">The sequence shown here is derived from an EMBL/GenBank/DDBJ whole genome shotgun (WGS) entry which is preliminary data.</text>
</comment>
<protein>
    <recommendedName>
        <fullName evidence="7">Sulfatase N-terminal domain-containing protein</fullName>
    </recommendedName>
</protein>
<dbReference type="SUPFAM" id="SSF53649">
    <property type="entry name" value="Alkaline phosphatase-like"/>
    <property type="match status" value="1"/>
</dbReference>
<evidence type="ECO:0000256" key="1">
    <source>
        <dbReference type="ARBA" id="ARBA00022723"/>
    </source>
</evidence>
<evidence type="ECO:0000256" key="2">
    <source>
        <dbReference type="ARBA" id="ARBA00022837"/>
    </source>
</evidence>
<evidence type="ECO:0000313" key="5">
    <source>
        <dbReference type="EMBL" id="PXF32815.1"/>
    </source>
</evidence>
<sequence length="105" mass="11828">MEEPNNSRSKGSSTPGLPPHIATLPAQLKKASHYTCLIGKWHLGFPPHFGPRASGYDEFYGVMAGGVDYFIHVSGRGDHDLWNYEEEHHEIGYLADLLSWVKCRF</sequence>
<feature type="compositionally biased region" description="Polar residues" evidence="4">
    <location>
        <begin position="1"/>
        <end position="15"/>
    </location>
</feature>
<name>A0ABX5M1L1_9GAMM</name>
<dbReference type="InterPro" id="IPR017850">
    <property type="entry name" value="Alkaline_phosphatase_core_sf"/>
</dbReference>
<keyword evidence="2" id="KW-0106">Calcium</keyword>
<keyword evidence="3" id="KW-0325">Glycoprotein</keyword>
<evidence type="ECO:0008006" key="7">
    <source>
        <dbReference type="Google" id="ProtNLM"/>
    </source>
</evidence>
<organism evidence="5 6">
    <name type="scientific">Pokkaliibacter plantistimulans</name>
    <dbReference type="NCBI Taxonomy" id="1635171"/>
    <lineage>
        <taxon>Bacteria</taxon>
        <taxon>Pseudomonadati</taxon>
        <taxon>Pseudomonadota</taxon>
        <taxon>Gammaproteobacteria</taxon>
        <taxon>Oceanospirillales</taxon>
        <taxon>Balneatrichaceae</taxon>
        <taxon>Pokkaliibacter</taxon>
    </lineage>
</organism>
<evidence type="ECO:0000256" key="4">
    <source>
        <dbReference type="SAM" id="MobiDB-lite"/>
    </source>
</evidence>
<keyword evidence="6" id="KW-1185">Reference proteome</keyword>
<feature type="region of interest" description="Disordered" evidence="4">
    <location>
        <begin position="1"/>
        <end position="20"/>
    </location>
</feature>
<dbReference type="Gene3D" id="3.40.720.10">
    <property type="entry name" value="Alkaline Phosphatase, subunit A"/>
    <property type="match status" value="1"/>
</dbReference>
<accession>A0ABX5M1L1</accession>